<organism evidence="7">
    <name type="scientific">marine sediment metagenome</name>
    <dbReference type="NCBI Taxonomy" id="412755"/>
    <lineage>
        <taxon>unclassified sequences</taxon>
        <taxon>metagenomes</taxon>
        <taxon>ecological metagenomes</taxon>
    </lineage>
</organism>
<keyword evidence="4 6" id="KW-1133">Transmembrane helix</keyword>
<keyword evidence="3 6" id="KW-0812">Transmembrane</keyword>
<dbReference type="GO" id="GO:0005412">
    <property type="term" value="F:D-glucose:sodium symporter activity"/>
    <property type="evidence" value="ECO:0007669"/>
    <property type="project" value="TreeGrafter"/>
</dbReference>
<dbReference type="EMBL" id="BARW01000707">
    <property type="protein sequence ID" value="GAI68168.1"/>
    <property type="molecule type" value="Genomic_DNA"/>
</dbReference>
<dbReference type="Gene3D" id="1.20.1730.10">
    <property type="entry name" value="Sodium/glucose cotransporter"/>
    <property type="match status" value="1"/>
</dbReference>
<evidence type="ECO:0000256" key="1">
    <source>
        <dbReference type="ARBA" id="ARBA00004141"/>
    </source>
</evidence>
<dbReference type="GO" id="GO:0005886">
    <property type="term" value="C:plasma membrane"/>
    <property type="evidence" value="ECO:0007669"/>
    <property type="project" value="TreeGrafter"/>
</dbReference>
<evidence type="ECO:0000313" key="7">
    <source>
        <dbReference type="EMBL" id="GAI68168.1"/>
    </source>
</evidence>
<feature type="transmembrane region" description="Helical" evidence="6">
    <location>
        <begin position="101"/>
        <end position="124"/>
    </location>
</feature>
<name>X1QIV0_9ZZZZ</name>
<accession>X1QIV0</accession>
<dbReference type="PANTHER" id="PTHR11819:SF195">
    <property type="entry name" value="SODIUM_GLUCOSE COTRANSPORTER 4"/>
    <property type="match status" value="1"/>
</dbReference>
<evidence type="ECO:0008006" key="8">
    <source>
        <dbReference type="Google" id="ProtNLM"/>
    </source>
</evidence>
<reference evidence="7" key="1">
    <citation type="journal article" date="2014" name="Front. Microbiol.">
        <title>High frequency of phylogenetically diverse reductive dehalogenase-homologous genes in deep subseafloor sedimentary metagenomes.</title>
        <authorList>
            <person name="Kawai M."/>
            <person name="Futagami T."/>
            <person name="Toyoda A."/>
            <person name="Takaki Y."/>
            <person name="Nishi S."/>
            <person name="Hori S."/>
            <person name="Arai W."/>
            <person name="Tsubouchi T."/>
            <person name="Morono Y."/>
            <person name="Uchiyama I."/>
            <person name="Ito T."/>
            <person name="Fujiyama A."/>
            <person name="Inagaki F."/>
            <person name="Takami H."/>
        </authorList>
    </citation>
    <scope>NUCLEOTIDE SEQUENCE</scope>
    <source>
        <strain evidence="7">Expedition CK06-06</strain>
    </source>
</reference>
<gene>
    <name evidence="7" type="ORF">S12H4_02741</name>
</gene>
<evidence type="ECO:0000256" key="5">
    <source>
        <dbReference type="ARBA" id="ARBA00023136"/>
    </source>
</evidence>
<feature type="transmembrane region" description="Helical" evidence="6">
    <location>
        <begin position="196"/>
        <end position="214"/>
    </location>
</feature>
<protein>
    <recommendedName>
        <fullName evidence="8">Na+/galactose cotransporter</fullName>
    </recommendedName>
</protein>
<comment type="subcellular location">
    <subcellularLocation>
        <location evidence="1">Membrane</location>
        <topology evidence="1">Multi-pass membrane protein</topology>
    </subcellularLocation>
</comment>
<evidence type="ECO:0000256" key="4">
    <source>
        <dbReference type="ARBA" id="ARBA00022989"/>
    </source>
</evidence>
<dbReference type="AlphaFoldDB" id="X1QIV0"/>
<feature type="transmembrane region" description="Helical" evidence="6">
    <location>
        <begin position="39"/>
        <end position="61"/>
    </location>
</feature>
<evidence type="ECO:0000256" key="2">
    <source>
        <dbReference type="ARBA" id="ARBA00006434"/>
    </source>
</evidence>
<feature type="transmembrane region" description="Helical" evidence="6">
    <location>
        <begin position="144"/>
        <end position="165"/>
    </location>
</feature>
<sequence>ASFMSGMAGNVTAFNTVWTYDIYQSYINRDKSDKHYLRVAQLTTIFGVLISIIAAYVARLFNNIMDFLQLIFAFINAPLFATFVLGMFWKRATGHGAFFGLLAGTTAAAIHHGLTAPVGATVLVKGGWLGTIVHEYPSEMAQNFWTAIYAFTACFILTIILSILTKKLKPDGELKGLVYSLTPRQKEKGVVWYKQPVILSVIIGIIAIILSILFW</sequence>
<evidence type="ECO:0000256" key="6">
    <source>
        <dbReference type="SAM" id="Phobius"/>
    </source>
</evidence>
<comment type="caution">
    <text evidence="7">The sequence shown here is derived from an EMBL/GenBank/DDBJ whole genome shotgun (WGS) entry which is preliminary data.</text>
</comment>
<dbReference type="InterPro" id="IPR038377">
    <property type="entry name" value="Na/Glc_symporter_sf"/>
</dbReference>
<feature type="transmembrane region" description="Helical" evidence="6">
    <location>
        <begin position="67"/>
        <end position="89"/>
    </location>
</feature>
<dbReference type="PANTHER" id="PTHR11819">
    <property type="entry name" value="SOLUTE CARRIER FAMILY 5"/>
    <property type="match status" value="1"/>
</dbReference>
<proteinExistence type="inferred from homology"/>
<feature type="non-terminal residue" evidence="7">
    <location>
        <position position="1"/>
    </location>
</feature>
<keyword evidence="5 6" id="KW-0472">Membrane</keyword>
<dbReference type="InterPro" id="IPR001734">
    <property type="entry name" value="Na/solute_symporter"/>
</dbReference>
<dbReference type="Pfam" id="PF00474">
    <property type="entry name" value="SSF"/>
    <property type="match status" value="1"/>
</dbReference>
<dbReference type="PROSITE" id="PS50283">
    <property type="entry name" value="NA_SOLUT_SYMP_3"/>
    <property type="match status" value="1"/>
</dbReference>
<comment type="similarity">
    <text evidence="2">Belongs to the sodium:solute symporter (SSF) (TC 2.A.21) family.</text>
</comment>
<evidence type="ECO:0000256" key="3">
    <source>
        <dbReference type="ARBA" id="ARBA00022692"/>
    </source>
</evidence>